<sequence length="63" mass="7560">MRMDRYIGRSVELIYMDRMHRCSKRIVTVHRVKGSLVLAYDQEKRGYRTFHMDQILALFPLSA</sequence>
<protein>
    <submittedName>
        <fullName evidence="1">Uncharacterized protein</fullName>
    </submittedName>
</protein>
<name>A0A916QFU7_9BACL</name>
<evidence type="ECO:0000313" key="1">
    <source>
        <dbReference type="EMBL" id="GFR38283.1"/>
    </source>
</evidence>
<dbReference type="AlphaFoldDB" id="A0A916QFU7"/>
<comment type="caution">
    <text evidence="1">The sequence shown here is derived from an EMBL/GenBank/DDBJ whole genome shotgun (WGS) entry which is preliminary data.</text>
</comment>
<proteinExistence type="predicted"/>
<dbReference type="Proteomes" id="UP000654993">
    <property type="component" value="Unassembled WGS sequence"/>
</dbReference>
<reference evidence="1" key="2">
    <citation type="journal article" date="2021" name="Data Brief">
        <title>Draft genome sequence data of the facultative, thermophilic, xylanolytic bacterium Paenibacillus sp. strain DA-C8.</title>
        <authorList>
            <person name="Chhe C."/>
            <person name="Uke A."/>
            <person name="Baramee S."/>
            <person name="Ungkulpasvich U."/>
            <person name="Tachaapaikoon C."/>
            <person name="Pason P."/>
            <person name="Waeonukul R."/>
            <person name="Ratanakhanokchai K."/>
            <person name="Kosugi A."/>
        </authorList>
    </citation>
    <scope>NUCLEOTIDE SEQUENCE</scope>
    <source>
        <strain evidence="1">DA-C8</strain>
    </source>
</reference>
<keyword evidence="2" id="KW-1185">Reference proteome</keyword>
<accession>A0A916QFU7</accession>
<evidence type="ECO:0000313" key="2">
    <source>
        <dbReference type="Proteomes" id="UP000654993"/>
    </source>
</evidence>
<dbReference type="EMBL" id="BMAQ01000014">
    <property type="protein sequence ID" value="GFR38283.1"/>
    <property type="molecule type" value="Genomic_DNA"/>
</dbReference>
<reference evidence="1" key="1">
    <citation type="submission" date="2020-08" db="EMBL/GenBank/DDBJ databases">
        <authorList>
            <person name="Uke A."/>
            <person name="Chhe C."/>
            <person name="Baramee S."/>
            <person name="Kosugi A."/>
        </authorList>
    </citation>
    <scope>NUCLEOTIDE SEQUENCE</scope>
    <source>
        <strain evidence="1">DA-C8</strain>
    </source>
</reference>
<gene>
    <name evidence="1" type="ORF">PRECH8_15790</name>
</gene>
<organism evidence="1 2">
    <name type="scientific">Insulibacter thermoxylanivorax</name>
    <dbReference type="NCBI Taxonomy" id="2749268"/>
    <lineage>
        <taxon>Bacteria</taxon>
        <taxon>Bacillati</taxon>
        <taxon>Bacillota</taxon>
        <taxon>Bacilli</taxon>
        <taxon>Bacillales</taxon>
        <taxon>Paenibacillaceae</taxon>
        <taxon>Insulibacter</taxon>
    </lineage>
</organism>
<dbReference type="RefSeq" id="WP_200966526.1">
    <property type="nucleotide sequence ID" value="NZ_BMAQ01000014.1"/>
</dbReference>